<reference evidence="1 2" key="2">
    <citation type="submission" date="2007-04" db="EMBL/GenBank/DDBJ databases">
        <title>Draft genome sequence of Dorea longicatena (DSM 13814).</title>
        <authorList>
            <person name="Sudarsanam P."/>
            <person name="Ley R."/>
            <person name="Guruge J."/>
            <person name="Turnbaugh P.J."/>
            <person name="Mahowald M."/>
            <person name="Liep D."/>
            <person name="Gordon J."/>
        </authorList>
    </citation>
    <scope>NUCLEOTIDE SEQUENCE [LARGE SCALE GENOMIC DNA]</scope>
    <source>
        <strain evidence="1 2">DSM 13814</strain>
    </source>
</reference>
<evidence type="ECO:0000313" key="2">
    <source>
        <dbReference type="Proteomes" id="UP000004016"/>
    </source>
</evidence>
<sequence length="246" mass="29630">MPDMGNIRIKDENMNKTTIITNVQTRLFELQDLKYRDFHAKLMPTVNKEKIIGVRTPALRVFAKKYGKTDEAKEYLQILPHQYYEENNLHGLLIEQIKDYDICLEELERFLPYIDNWATCDMLAVKVVKKHLDTFIDEVYRWMESDHAYTIRFGISMLMRYYLEDAFQMEYPEKVAQIRSEEYYVNMMCAWYFATALAKQYDKILPFIEKQKLDVWTHNKTIQKAIESYRITPEQKEYLRGLKIKK</sequence>
<accession>A6BDY1</accession>
<dbReference type="InterPro" id="IPR014825">
    <property type="entry name" value="DNA_alkylation"/>
</dbReference>
<dbReference type="PANTHER" id="PTHR34070:SF1">
    <property type="entry name" value="DNA ALKYLATION REPAIR PROTEIN"/>
    <property type="match status" value="1"/>
</dbReference>
<name>A6BDY1_9FIRM</name>
<reference evidence="1 2" key="1">
    <citation type="submission" date="2007-03" db="EMBL/GenBank/DDBJ databases">
        <authorList>
            <person name="Fulton L."/>
            <person name="Clifton S."/>
            <person name="Fulton B."/>
            <person name="Xu J."/>
            <person name="Minx P."/>
            <person name="Pepin K.H."/>
            <person name="Johnson M."/>
            <person name="Thiruvilangam P."/>
            <person name="Bhonagiri V."/>
            <person name="Nash W.E."/>
            <person name="Mardis E.R."/>
            <person name="Wilson R.K."/>
        </authorList>
    </citation>
    <scope>NUCLEOTIDE SEQUENCE [LARGE SCALE GENOMIC DNA]</scope>
    <source>
        <strain evidence="1 2">DSM 13814</strain>
    </source>
</reference>
<dbReference type="CDD" id="cd06561">
    <property type="entry name" value="AlkD_like"/>
    <property type="match status" value="1"/>
</dbReference>
<dbReference type="HOGENOM" id="CLU_095329_0_0_9"/>
<proteinExistence type="predicted"/>
<dbReference type="Proteomes" id="UP000004016">
    <property type="component" value="Unassembled WGS sequence"/>
</dbReference>
<comment type="caution">
    <text evidence="1">The sequence shown here is derived from an EMBL/GenBank/DDBJ whole genome shotgun (WGS) entry which is preliminary data.</text>
</comment>
<dbReference type="eggNOG" id="COG4912">
    <property type="taxonomic scope" value="Bacteria"/>
</dbReference>
<dbReference type="SUPFAM" id="SSF48371">
    <property type="entry name" value="ARM repeat"/>
    <property type="match status" value="1"/>
</dbReference>
<dbReference type="Gene3D" id="1.25.10.90">
    <property type="match status" value="1"/>
</dbReference>
<dbReference type="PANTHER" id="PTHR34070">
    <property type="entry name" value="ARMADILLO-TYPE FOLD"/>
    <property type="match status" value="1"/>
</dbReference>
<organism evidence="1 2">
    <name type="scientific">Dorea longicatena DSM 13814</name>
    <dbReference type="NCBI Taxonomy" id="411462"/>
    <lineage>
        <taxon>Bacteria</taxon>
        <taxon>Bacillati</taxon>
        <taxon>Bacillota</taxon>
        <taxon>Clostridia</taxon>
        <taxon>Lachnospirales</taxon>
        <taxon>Lachnospiraceae</taxon>
        <taxon>Dorea</taxon>
    </lineage>
</organism>
<evidence type="ECO:0000313" key="1">
    <source>
        <dbReference type="EMBL" id="EDM63820.1"/>
    </source>
</evidence>
<gene>
    <name evidence="1" type="ORF">DORLON_00497</name>
</gene>
<evidence type="ECO:0008006" key="3">
    <source>
        <dbReference type="Google" id="ProtNLM"/>
    </source>
</evidence>
<dbReference type="AlphaFoldDB" id="A6BDY1"/>
<dbReference type="EMBL" id="AAXB02000002">
    <property type="protein sequence ID" value="EDM63820.1"/>
    <property type="molecule type" value="Genomic_DNA"/>
</dbReference>
<dbReference type="Pfam" id="PF08713">
    <property type="entry name" value="DNA_alkylation"/>
    <property type="match status" value="1"/>
</dbReference>
<protein>
    <recommendedName>
        <fullName evidence="3">DNA alkylation repair enzyme</fullName>
    </recommendedName>
</protein>
<dbReference type="InterPro" id="IPR016024">
    <property type="entry name" value="ARM-type_fold"/>
</dbReference>